<dbReference type="VEuPathDB" id="FungiDB:P175DRAFT_0501291"/>
<dbReference type="InterPro" id="IPR053183">
    <property type="entry name" value="ASL1"/>
</dbReference>
<dbReference type="Gene3D" id="3.20.20.80">
    <property type="entry name" value="Glycosidases"/>
    <property type="match status" value="1"/>
</dbReference>
<name>A0A0F8UUF3_9EURO</name>
<dbReference type="EMBL" id="JYKN01000756">
    <property type="protein sequence ID" value="KKK23169.1"/>
    <property type="molecule type" value="Genomic_DNA"/>
</dbReference>
<dbReference type="Proteomes" id="UP000034947">
    <property type="component" value="Unassembled WGS sequence"/>
</dbReference>
<protein>
    <recommendedName>
        <fullName evidence="2">Asl1-like glycosyl hydrolase catalytic domain-containing protein</fullName>
    </recommendedName>
</protein>
<evidence type="ECO:0000259" key="2">
    <source>
        <dbReference type="Pfam" id="PF11790"/>
    </source>
</evidence>
<feature type="chain" id="PRO_5002528925" description="Asl1-like glycosyl hydrolase catalytic domain-containing protein" evidence="1">
    <location>
        <begin position="19"/>
        <end position="275"/>
    </location>
</feature>
<feature type="domain" description="Asl1-like glycosyl hydrolase catalytic" evidence="2">
    <location>
        <begin position="44"/>
        <end position="273"/>
    </location>
</feature>
<dbReference type="OrthoDB" id="43654at2759"/>
<sequence>MVSFKILSAALLASTAMALPHANSHSHMHQQHQSLEKRSSSKRGAAYNDAALVSSLSASGAVSWAYDWNMFNMGTLPSGVEYVPMLWGAKMFTGWVAAIETALASGSAYILGFNEPDLASQAAMGSAEAASYYRQYITPYSGQAKLVSPAVTSSTGTDVGLDWMNNFLTDCADCGISAMAVHWYGETADQFKSFVTQALQLASQHGLEETWVTEFALSSDLSGSGATSASSEFLNEVLPWMDAQSGITRYAAFMCAEGYLLSGNQLSVSGQAYTS</sequence>
<dbReference type="AlphaFoldDB" id="A0A0F8UUF3"/>
<dbReference type="InterPro" id="IPR024655">
    <property type="entry name" value="Asl1_glyco_hydro_catalytic"/>
</dbReference>
<dbReference type="Pfam" id="PF11790">
    <property type="entry name" value="Glyco_hydro_cc"/>
    <property type="match status" value="1"/>
</dbReference>
<dbReference type="FunFam" id="3.20.20.80:FF:000271">
    <property type="entry name" value="Alkali-sensitive linkage protein 1"/>
    <property type="match status" value="1"/>
</dbReference>
<keyword evidence="1" id="KW-0732">Signal</keyword>
<evidence type="ECO:0000256" key="1">
    <source>
        <dbReference type="SAM" id="SignalP"/>
    </source>
</evidence>
<organism evidence="3 4">
    <name type="scientific">Aspergillus ochraceoroseus</name>
    <dbReference type="NCBI Taxonomy" id="138278"/>
    <lineage>
        <taxon>Eukaryota</taxon>
        <taxon>Fungi</taxon>
        <taxon>Dikarya</taxon>
        <taxon>Ascomycota</taxon>
        <taxon>Pezizomycotina</taxon>
        <taxon>Eurotiomycetes</taxon>
        <taxon>Eurotiomycetidae</taxon>
        <taxon>Eurotiales</taxon>
        <taxon>Aspergillaceae</taxon>
        <taxon>Aspergillus</taxon>
        <taxon>Aspergillus subgen. Nidulantes</taxon>
    </lineage>
</organism>
<gene>
    <name evidence="3" type="ORF">AOCH_003165</name>
</gene>
<dbReference type="PANTHER" id="PTHR34154">
    <property type="entry name" value="ALKALI-SENSITIVE LINKAGE PROTEIN 1"/>
    <property type="match status" value="1"/>
</dbReference>
<dbReference type="InterPro" id="IPR017853">
    <property type="entry name" value="GH"/>
</dbReference>
<reference evidence="3 4" key="1">
    <citation type="submission" date="2015-02" db="EMBL/GenBank/DDBJ databases">
        <title>Draft Genome Sequences of Two Closely-Related Aflatoxigenic Aspergillus Species Obtained from the Cote d'Ivoire.</title>
        <authorList>
            <person name="Moore G.G."/>
            <person name="Beltz S.B."/>
            <person name="Mack B.M."/>
        </authorList>
    </citation>
    <scope>NUCLEOTIDE SEQUENCE [LARGE SCALE GENOMIC DNA]</scope>
    <source>
        <strain evidence="3 4">SRRC1432</strain>
    </source>
</reference>
<evidence type="ECO:0000313" key="3">
    <source>
        <dbReference type="EMBL" id="KKK23169.1"/>
    </source>
</evidence>
<keyword evidence="4" id="KW-1185">Reference proteome</keyword>
<evidence type="ECO:0000313" key="4">
    <source>
        <dbReference type="Proteomes" id="UP000034947"/>
    </source>
</evidence>
<comment type="caution">
    <text evidence="3">The sequence shown here is derived from an EMBL/GenBank/DDBJ whole genome shotgun (WGS) entry which is preliminary data.</text>
</comment>
<feature type="non-terminal residue" evidence="3">
    <location>
        <position position="275"/>
    </location>
</feature>
<dbReference type="PANTHER" id="PTHR34154:SF10">
    <property type="entry name" value="ASL1-LIKE GLYCOSYL HYDROLASE CATALYTIC DOMAIN-CONTAINING PROTEIN"/>
    <property type="match status" value="1"/>
</dbReference>
<dbReference type="GO" id="GO:0071966">
    <property type="term" value="P:fungal-type cell wall polysaccharide metabolic process"/>
    <property type="evidence" value="ECO:0007669"/>
    <property type="project" value="TreeGrafter"/>
</dbReference>
<dbReference type="SUPFAM" id="SSF51445">
    <property type="entry name" value="(Trans)glycosidases"/>
    <property type="match status" value="1"/>
</dbReference>
<accession>A0A0F8UUF3</accession>
<dbReference type="GO" id="GO:0009277">
    <property type="term" value="C:fungal-type cell wall"/>
    <property type="evidence" value="ECO:0007669"/>
    <property type="project" value="TreeGrafter"/>
</dbReference>
<proteinExistence type="predicted"/>
<feature type="signal peptide" evidence="1">
    <location>
        <begin position="1"/>
        <end position="18"/>
    </location>
</feature>